<dbReference type="EMBL" id="GBRH01259633">
    <property type="protein sequence ID" value="JAD38262.1"/>
    <property type="molecule type" value="Transcribed_RNA"/>
</dbReference>
<reference evidence="1" key="2">
    <citation type="journal article" date="2015" name="Data Brief">
        <title>Shoot transcriptome of the giant reed, Arundo donax.</title>
        <authorList>
            <person name="Barrero R.A."/>
            <person name="Guerrero F.D."/>
            <person name="Moolhuijzen P."/>
            <person name="Goolsby J.A."/>
            <person name="Tidwell J."/>
            <person name="Bellgard S.E."/>
            <person name="Bellgard M.I."/>
        </authorList>
    </citation>
    <scope>NUCLEOTIDE SEQUENCE</scope>
    <source>
        <tissue evidence="1">Shoot tissue taken approximately 20 cm above the soil surface</tissue>
    </source>
</reference>
<sequence length="35" mass="4419">MLITTEHEHYERSICRITKPRQRYNLRIKSLLKKY</sequence>
<organism evidence="1">
    <name type="scientific">Arundo donax</name>
    <name type="common">Giant reed</name>
    <name type="synonym">Donax arundinaceus</name>
    <dbReference type="NCBI Taxonomy" id="35708"/>
    <lineage>
        <taxon>Eukaryota</taxon>
        <taxon>Viridiplantae</taxon>
        <taxon>Streptophyta</taxon>
        <taxon>Embryophyta</taxon>
        <taxon>Tracheophyta</taxon>
        <taxon>Spermatophyta</taxon>
        <taxon>Magnoliopsida</taxon>
        <taxon>Liliopsida</taxon>
        <taxon>Poales</taxon>
        <taxon>Poaceae</taxon>
        <taxon>PACMAD clade</taxon>
        <taxon>Arundinoideae</taxon>
        <taxon>Arundineae</taxon>
        <taxon>Arundo</taxon>
    </lineage>
</organism>
<dbReference type="AlphaFoldDB" id="A0A0A8ZTU9"/>
<reference evidence="1" key="1">
    <citation type="submission" date="2014-09" db="EMBL/GenBank/DDBJ databases">
        <authorList>
            <person name="Magalhaes I.L.F."/>
            <person name="Oliveira U."/>
            <person name="Santos F.R."/>
            <person name="Vidigal T.H.D.A."/>
            <person name="Brescovit A.D."/>
            <person name="Santos A.J."/>
        </authorList>
    </citation>
    <scope>NUCLEOTIDE SEQUENCE</scope>
    <source>
        <tissue evidence="1">Shoot tissue taken approximately 20 cm above the soil surface</tissue>
    </source>
</reference>
<proteinExistence type="predicted"/>
<protein>
    <submittedName>
        <fullName evidence="1">Uncharacterized protein</fullName>
    </submittedName>
</protein>
<evidence type="ECO:0000313" key="1">
    <source>
        <dbReference type="EMBL" id="JAD38262.1"/>
    </source>
</evidence>
<name>A0A0A8ZTU9_ARUDO</name>
<accession>A0A0A8ZTU9</accession>